<dbReference type="InterPro" id="IPR016140">
    <property type="entry name" value="Bifunc_inhib/LTP/seed_store"/>
</dbReference>
<keyword evidence="4" id="KW-1185">Reference proteome</keyword>
<dbReference type="InterPro" id="IPR036312">
    <property type="entry name" value="Bifun_inhib/LTP/seed_sf"/>
</dbReference>
<gene>
    <name evidence="3" type="ORF">ACJRO7_034821</name>
</gene>
<evidence type="ECO:0000313" key="4">
    <source>
        <dbReference type="Proteomes" id="UP001634007"/>
    </source>
</evidence>
<evidence type="ECO:0000259" key="2">
    <source>
        <dbReference type="Pfam" id="PF14368"/>
    </source>
</evidence>
<name>A0ABD3J7I8_EUCGL</name>
<dbReference type="EMBL" id="JBJKBG010000009">
    <property type="protein sequence ID" value="KAL3722508.1"/>
    <property type="molecule type" value="Genomic_DNA"/>
</dbReference>
<dbReference type="PANTHER" id="PTHR33122">
    <property type="entry name" value="LIPID BINDING PROTEIN-RELATED"/>
    <property type="match status" value="1"/>
</dbReference>
<dbReference type="InterPro" id="IPR044741">
    <property type="entry name" value="NsLTP-like"/>
</dbReference>
<keyword evidence="1" id="KW-0732">Signal</keyword>
<evidence type="ECO:0000256" key="1">
    <source>
        <dbReference type="SAM" id="SignalP"/>
    </source>
</evidence>
<dbReference type="SUPFAM" id="SSF47699">
    <property type="entry name" value="Bifunctional inhibitor/lipid-transfer protein/seed storage 2S albumin"/>
    <property type="match status" value="1"/>
</dbReference>
<proteinExistence type="predicted"/>
<comment type="caution">
    <text evidence="3">The sequence shown here is derived from an EMBL/GenBank/DDBJ whole genome shotgun (WGS) entry which is preliminary data.</text>
</comment>
<protein>
    <recommendedName>
        <fullName evidence="2">Bifunctional inhibitor/plant lipid transfer protein/seed storage helical domain-containing protein</fullName>
    </recommendedName>
</protein>
<dbReference type="AlphaFoldDB" id="A0ABD3J7I8"/>
<evidence type="ECO:0000313" key="3">
    <source>
        <dbReference type="EMBL" id="KAL3722508.1"/>
    </source>
</evidence>
<dbReference type="PANTHER" id="PTHR33122:SF36">
    <property type="entry name" value="LIPID TRANSFER PROTEIN"/>
    <property type="match status" value="1"/>
</dbReference>
<dbReference type="CDD" id="cd04660">
    <property type="entry name" value="nsLTP_like"/>
    <property type="match status" value="1"/>
</dbReference>
<dbReference type="Proteomes" id="UP001634007">
    <property type="component" value="Unassembled WGS sequence"/>
</dbReference>
<dbReference type="InterPro" id="IPR039265">
    <property type="entry name" value="DIR1-like"/>
</dbReference>
<feature type="domain" description="Bifunctional inhibitor/plant lipid transfer protein/seed storage helical" evidence="2">
    <location>
        <begin position="13"/>
        <end position="103"/>
    </location>
</feature>
<feature type="chain" id="PRO_5044867789" description="Bifunctional inhibitor/plant lipid transfer protein/seed storage helical domain-containing protein" evidence="1">
    <location>
        <begin position="21"/>
        <end position="104"/>
    </location>
</feature>
<dbReference type="Pfam" id="PF14368">
    <property type="entry name" value="LTP_2"/>
    <property type="match status" value="1"/>
</dbReference>
<sequence>MESCTKLVVVALVLLAVVASHPVAAGNSSMCGMSKEGFEACKPSVSGSNPTEPTRGCCSALTNADLNCLCFFKYAKTLLQTYQINPDLAAQLPVKCNLVPSFHC</sequence>
<dbReference type="Gene3D" id="1.10.110.10">
    <property type="entry name" value="Plant lipid-transfer and hydrophobic proteins"/>
    <property type="match status" value="1"/>
</dbReference>
<organism evidence="3 4">
    <name type="scientific">Eucalyptus globulus</name>
    <name type="common">Tasmanian blue gum</name>
    <dbReference type="NCBI Taxonomy" id="34317"/>
    <lineage>
        <taxon>Eukaryota</taxon>
        <taxon>Viridiplantae</taxon>
        <taxon>Streptophyta</taxon>
        <taxon>Embryophyta</taxon>
        <taxon>Tracheophyta</taxon>
        <taxon>Spermatophyta</taxon>
        <taxon>Magnoliopsida</taxon>
        <taxon>eudicotyledons</taxon>
        <taxon>Gunneridae</taxon>
        <taxon>Pentapetalae</taxon>
        <taxon>rosids</taxon>
        <taxon>malvids</taxon>
        <taxon>Myrtales</taxon>
        <taxon>Myrtaceae</taxon>
        <taxon>Myrtoideae</taxon>
        <taxon>Eucalypteae</taxon>
        <taxon>Eucalyptus</taxon>
    </lineage>
</organism>
<reference evidence="3 4" key="1">
    <citation type="submission" date="2024-11" db="EMBL/GenBank/DDBJ databases">
        <title>Chromosome-level genome assembly of Eucalyptus globulus Labill. provides insights into its genome evolution.</title>
        <authorList>
            <person name="Li X."/>
        </authorList>
    </citation>
    <scope>NUCLEOTIDE SEQUENCE [LARGE SCALE GENOMIC DNA]</scope>
    <source>
        <strain evidence="3">CL2024</strain>
        <tissue evidence="3">Fresh tender leaves</tissue>
    </source>
</reference>
<accession>A0ABD3J7I8</accession>
<feature type="signal peptide" evidence="1">
    <location>
        <begin position="1"/>
        <end position="20"/>
    </location>
</feature>